<dbReference type="SUPFAM" id="SSF109604">
    <property type="entry name" value="HD-domain/PDEase-like"/>
    <property type="match status" value="1"/>
</dbReference>
<dbReference type="GO" id="GO:0016787">
    <property type="term" value="F:hydrolase activity"/>
    <property type="evidence" value="ECO:0007669"/>
    <property type="project" value="UniProtKB-KW"/>
</dbReference>
<reference evidence="4" key="2">
    <citation type="submission" date="2019-02" db="EMBL/GenBank/DDBJ databases">
        <authorList>
            <person name="Chen S.-C."/>
            <person name="Chien H.-H."/>
            <person name="Lai M.-C."/>
        </authorList>
    </citation>
    <scope>NUCLEOTIDE SEQUENCE</scope>
    <source>
        <strain evidence="4">N2F9704</strain>
    </source>
</reference>
<evidence type="ECO:0000259" key="3">
    <source>
        <dbReference type="PROSITE" id="PS51831"/>
    </source>
</evidence>
<feature type="region of interest" description="Disordered" evidence="2">
    <location>
        <begin position="15"/>
        <end position="47"/>
    </location>
</feature>
<dbReference type="InterPro" id="IPR003607">
    <property type="entry name" value="HD/PDEase_dom"/>
</dbReference>
<feature type="compositionally biased region" description="Polar residues" evidence="2">
    <location>
        <begin position="17"/>
        <end position="28"/>
    </location>
</feature>
<dbReference type="InterPro" id="IPR026875">
    <property type="entry name" value="PHydrolase_assoc_dom"/>
</dbReference>
<accession>A0A8A3S6L8</accession>
<dbReference type="InterPro" id="IPR051094">
    <property type="entry name" value="Diverse_Catalytic_Enzymes"/>
</dbReference>
<feature type="compositionally biased region" description="Basic and acidic residues" evidence="2">
    <location>
        <begin position="31"/>
        <end position="47"/>
    </location>
</feature>
<dbReference type="Gene3D" id="1.10.3210.10">
    <property type="entry name" value="Hypothetical protein af1432"/>
    <property type="match status" value="1"/>
</dbReference>
<dbReference type="AlphaFoldDB" id="A0A8A3S6L8"/>
<proteinExistence type="predicted"/>
<dbReference type="PANTHER" id="PTHR35795:SF1">
    <property type="entry name" value="BIS(5'-NUCLEOSYL)-TETRAPHOSPHATASE, SYMMETRICAL"/>
    <property type="match status" value="1"/>
</dbReference>
<sequence>MEIKPEILEKIRERQVSVEQYSSPQATRNADAVRRKTDPARPEEPVIRPPFYRDADRILHSKAYTRYIDKTQVFYLIDNDHITHRVLHVQLVSKIARTIGRALGLNEDLIEAIALGHDIGHVPFGHKGEEFLNEICVREGIGVFKHNLQSIQSLDVIEDLDLTLQTLDGVLCHDGERFVRRLRPTGSLDAATLTSKREQIRRGADDPPVLPSTMEGCVVRAADVIAYLGRDLQDAIEVGLIDEDDEELLAICRDSLGIEDYQTINWTVIDTLIKDLINESFGEAEIAFSRDAAEGVTRMQEFSIDRIYQNPRLTAQQEKIRTMFVTLFDHFSGDLAEGKADSPIATEFLDASWVSRTYLEHARDGEKVRDFIAGMTDRYFAETFQVVTIPERVRGTYRRA</sequence>
<organism evidence="4 5">
    <name type="scientific">Methanofollis aquaemaris</name>
    <dbReference type="NCBI Taxonomy" id="126734"/>
    <lineage>
        <taxon>Archaea</taxon>
        <taxon>Methanobacteriati</taxon>
        <taxon>Methanobacteriota</taxon>
        <taxon>Stenosarchaea group</taxon>
        <taxon>Methanomicrobia</taxon>
        <taxon>Methanomicrobiales</taxon>
        <taxon>Methanomicrobiaceae</taxon>
        <taxon>Methanofollis</taxon>
    </lineage>
</organism>
<evidence type="ECO:0000313" key="4">
    <source>
        <dbReference type="EMBL" id="QSZ67246.1"/>
    </source>
</evidence>
<dbReference type="PANTHER" id="PTHR35795">
    <property type="entry name" value="SLR1885 PROTEIN"/>
    <property type="match status" value="1"/>
</dbReference>
<dbReference type="Proteomes" id="UP001042704">
    <property type="component" value="Chromosome"/>
</dbReference>
<dbReference type="Pfam" id="PF13286">
    <property type="entry name" value="HD_assoc"/>
    <property type="match status" value="1"/>
</dbReference>
<dbReference type="InterPro" id="IPR006674">
    <property type="entry name" value="HD_domain"/>
</dbReference>
<dbReference type="Pfam" id="PF01966">
    <property type="entry name" value="HD"/>
    <property type="match status" value="1"/>
</dbReference>
<keyword evidence="1" id="KW-0378">Hydrolase</keyword>
<dbReference type="RefSeq" id="WP_265580135.1">
    <property type="nucleotide sequence ID" value="NZ_CP036172.1"/>
</dbReference>
<evidence type="ECO:0000313" key="5">
    <source>
        <dbReference type="Proteomes" id="UP001042704"/>
    </source>
</evidence>
<evidence type="ECO:0000256" key="1">
    <source>
        <dbReference type="ARBA" id="ARBA00022801"/>
    </source>
</evidence>
<gene>
    <name evidence="4" type="ORF">RJ40_06895</name>
</gene>
<protein>
    <submittedName>
        <fullName evidence="4">HD domain-containing protein</fullName>
    </submittedName>
</protein>
<dbReference type="SMART" id="SM00471">
    <property type="entry name" value="HDc"/>
    <property type="match status" value="1"/>
</dbReference>
<dbReference type="GeneID" id="76424077"/>
<evidence type="ECO:0000256" key="2">
    <source>
        <dbReference type="SAM" id="MobiDB-lite"/>
    </source>
</evidence>
<feature type="domain" description="HD" evidence="3">
    <location>
        <begin position="85"/>
        <end position="228"/>
    </location>
</feature>
<reference evidence="4" key="1">
    <citation type="journal article" date="2001" name="Int. J. Syst. Evol. Microbiol.">
        <title>Methanofollis aquaemaris sp. nov., a methanogen isolated from an aquaculture fish pond.</title>
        <authorList>
            <person name="Lai M.C."/>
            <person name="Chen S.C."/>
        </authorList>
    </citation>
    <scope>NUCLEOTIDE SEQUENCE</scope>
    <source>
        <strain evidence="4">N2F9704</strain>
    </source>
</reference>
<dbReference type="CDD" id="cd00077">
    <property type="entry name" value="HDc"/>
    <property type="match status" value="1"/>
</dbReference>
<name>A0A8A3S6L8_9EURY</name>
<dbReference type="EMBL" id="CP036172">
    <property type="protein sequence ID" value="QSZ67246.1"/>
    <property type="molecule type" value="Genomic_DNA"/>
</dbReference>
<dbReference type="PROSITE" id="PS51831">
    <property type="entry name" value="HD"/>
    <property type="match status" value="1"/>
</dbReference>
<dbReference type="KEGG" id="maqe:RJ40_06895"/>
<keyword evidence="5" id="KW-1185">Reference proteome</keyword>